<dbReference type="Pfam" id="PF01431">
    <property type="entry name" value="Peptidase_M13"/>
    <property type="match status" value="1"/>
</dbReference>
<dbReference type="PANTHER" id="PTHR11733:SF167">
    <property type="entry name" value="FI17812P1-RELATED"/>
    <property type="match status" value="1"/>
</dbReference>
<dbReference type="Pfam" id="PF05649">
    <property type="entry name" value="Peptidase_M13_N"/>
    <property type="match status" value="1"/>
</dbReference>
<dbReference type="PRINTS" id="PR00786">
    <property type="entry name" value="NEPRILYSIN"/>
</dbReference>
<accession>A0ABN8MV66</accession>
<protein>
    <recommendedName>
        <fullName evidence="13">Endothelin-converting enzyme 1</fullName>
    </recommendedName>
</protein>
<keyword evidence="12" id="KW-1185">Reference proteome</keyword>
<reference evidence="11 12" key="1">
    <citation type="submission" date="2022-05" db="EMBL/GenBank/DDBJ databases">
        <authorList>
            <consortium name="Genoscope - CEA"/>
            <person name="William W."/>
        </authorList>
    </citation>
    <scope>NUCLEOTIDE SEQUENCE [LARGE SCALE GENOMIC DNA]</scope>
</reference>
<dbReference type="Gene3D" id="3.40.390.10">
    <property type="entry name" value="Collagenase (Catalytic Domain)"/>
    <property type="match status" value="1"/>
</dbReference>
<proteinExistence type="inferred from homology"/>
<dbReference type="SUPFAM" id="SSF55486">
    <property type="entry name" value="Metalloproteases ('zincins'), catalytic domain"/>
    <property type="match status" value="1"/>
</dbReference>
<keyword evidence="4" id="KW-0479">Metal-binding</keyword>
<name>A0ABN8MV66_9CNID</name>
<dbReference type="InterPro" id="IPR008753">
    <property type="entry name" value="Peptidase_M13_N"/>
</dbReference>
<evidence type="ECO:0008006" key="13">
    <source>
        <dbReference type="Google" id="ProtNLM"/>
    </source>
</evidence>
<dbReference type="InterPro" id="IPR000718">
    <property type="entry name" value="Peptidase_M13"/>
</dbReference>
<feature type="domain" description="Peptidase M13 N-terminal" evidence="10">
    <location>
        <begin position="131"/>
        <end position="523"/>
    </location>
</feature>
<evidence type="ECO:0000256" key="6">
    <source>
        <dbReference type="ARBA" id="ARBA00022833"/>
    </source>
</evidence>
<sequence length="786" mass="90062">MTSTWSTDIRWSKLRQFEYGEPNNHADELKKALHTASDDSDDEWLAQLERDYATAKRKHRAYWTSLEKVLTLVLIIFVVITISLASVLIYKQYDIPLIFGSSRYRNNICENQGCVAAAYNILNHVDERVDPCEDFYGYSCGNWVRRSFTPPGSSKWTAFHQVSDNNLMILKKVFEQTHLGGNETAAMFAKVNDYFSACMNKTIVESRGSEPLRNLIQFVGSWAMNDNVSDAGAWSPESWNFEQALSKIHKLKSMPLFYMFVSADDRNSSQNIIQIQQAGITLSDRDYYYRNESDKVLQAYKEFMVKVGTLLGGELNATRAQMEEVFQFEKKLAEIYEPKERLRNMEEIYHKITVADLQQLAPAISWLDYMNTMFFSPVTHEEYVVVYTPEYLKNMSNLVIMTDRRILANYMVWHLIKPLIGELSKPFRDASLELLKVEKGVEGGAPPWKTCVTKTNSVMGFATGYLFIKEQSGKNAKKEAEDMIAGIKRAFITNLPHVEWMDEETRGNALKKVIATFDMIGYPRWIEDLEKLDKYYENLTIGAETSFENYLEARRFFHNKSMIRRGKPVDRQEWHMSPADVNAYYNSPNNYIAFPSGILQRPFFDPDFPQSVNYGALGVVMGHELTHGFDDRGRLFDEHGNLASWWNNQSVEAFQRHASCMVNQYANFSVAGTNVNGKQTLGENIADNGGLKLAYAAYQDWVRNNSKELKLPGLDFTPEQLFFLGFAQVWCSATSEGRAQHALLTDVHSPEKVRVLAAVANSEEFSEAFQCPLNSLMNPVKKCKVW</sequence>
<feature type="transmembrane region" description="Helical" evidence="8">
    <location>
        <begin position="69"/>
        <end position="90"/>
    </location>
</feature>
<evidence type="ECO:0000256" key="8">
    <source>
        <dbReference type="SAM" id="Phobius"/>
    </source>
</evidence>
<gene>
    <name evidence="11" type="ORF">PLOB_00025332</name>
</gene>
<keyword evidence="3" id="KW-0645">Protease</keyword>
<dbReference type="CDD" id="cd08662">
    <property type="entry name" value="M13"/>
    <property type="match status" value="1"/>
</dbReference>
<keyword evidence="8" id="KW-0812">Transmembrane</keyword>
<comment type="caution">
    <text evidence="11">The sequence shown here is derived from an EMBL/GenBank/DDBJ whole genome shotgun (WGS) entry which is preliminary data.</text>
</comment>
<organism evidence="11 12">
    <name type="scientific">Porites lobata</name>
    <dbReference type="NCBI Taxonomy" id="104759"/>
    <lineage>
        <taxon>Eukaryota</taxon>
        <taxon>Metazoa</taxon>
        <taxon>Cnidaria</taxon>
        <taxon>Anthozoa</taxon>
        <taxon>Hexacorallia</taxon>
        <taxon>Scleractinia</taxon>
        <taxon>Fungiina</taxon>
        <taxon>Poritidae</taxon>
        <taxon>Porites</taxon>
    </lineage>
</organism>
<evidence type="ECO:0000256" key="2">
    <source>
        <dbReference type="ARBA" id="ARBA00007357"/>
    </source>
</evidence>
<dbReference type="PANTHER" id="PTHR11733">
    <property type="entry name" value="ZINC METALLOPROTEASE FAMILY M13 NEPRILYSIN-RELATED"/>
    <property type="match status" value="1"/>
</dbReference>
<evidence type="ECO:0000259" key="10">
    <source>
        <dbReference type="Pfam" id="PF05649"/>
    </source>
</evidence>
<evidence type="ECO:0000313" key="11">
    <source>
        <dbReference type="EMBL" id="CAH3034807.1"/>
    </source>
</evidence>
<evidence type="ECO:0000313" key="12">
    <source>
        <dbReference type="Proteomes" id="UP001159405"/>
    </source>
</evidence>
<evidence type="ECO:0000256" key="7">
    <source>
        <dbReference type="ARBA" id="ARBA00023049"/>
    </source>
</evidence>
<evidence type="ECO:0000259" key="9">
    <source>
        <dbReference type="Pfam" id="PF01431"/>
    </source>
</evidence>
<keyword evidence="5" id="KW-0378">Hydrolase</keyword>
<keyword evidence="8" id="KW-1133">Transmembrane helix</keyword>
<dbReference type="Proteomes" id="UP001159405">
    <property type="component" value="Unassembled WGS sequence"/>
</dbReference>
<dbReference type="InterPro" id="IPR018497">
    <property type="entry name" value="Peptidase_M13_C"/>
</dbReference>
<dbReference type="InterPro" id="IPR042089">
    <property type="entry name" value="Peptidase_M13_dom_2"/>
</dbReference>
<comment type="similarity">
    <text evidence="2">Belongs to the peptidase M13 family.</text>
</comment>
<evidence type="ECO:0000256" key="3">
    <source>
        <dbReference type="ARBA" id="ARBA00022670"/>
    </source>
</evidence>
<keyword evidence="7" id="KW-0482">Metalloprotease</keyword>
<evidence type="ECO:0000256" key="4">
    <source>
        <dbReference type="ARBA" id="ARBA00022723"/>
    </source>
</evidence>
<evidence type="ECO:0000256" key="1">
    <source>
        <dbReference type="ARBA" id="ARBA00001947"/>
    </source>
</evidence>
<keyword evidence="8" id="KW-0472">Membrane</keyword>
<comment type="cofactor">
    <cofactor evidence="1">
        <name>Zn(2+)</name>
        <dbReference type="ChEBI" id="CHEBI:29105"/>
    </cofactor>
</comment>
<evidence type="ECO:0000256" key="5">
    <source>
        <dbReference type="ARBA" id="ARBA00022801"/>
    </source>
</evidence>
<dbReference type="PROSITE" id="PS51885">
    <property type="entry name" value="NEPRILYSIN"/>
    <property type="match status" value="1"/>
</dbReference>
<dbReference type="InterPro" id="IPR024079">
    <property type="entry name" value="MetalloPept_cat_dom_sf"/>
</dbReference>
<feature type="domain" description="Peptidase M13 C-terminal" evidence="9">
    <location>
        <begin position="582"/>
        <end position="785"/>
    </location>
</feature>
<dbReference type="EMBL" id="CALNXK010000003">
    <property type="protein sequence ID" value="CAH3034807.1"/>
    <property type="molecule type" value="Genomic_DNA"/>
</dbReference>
<dbReference type="Gene3D" id="1.10.1380.10">
    <property type="entry name" value="Neutral endopeptidase , domain2"/>
    <property type="match status" value="1"/>
</dbReference>
<keyword evidence="6" id="KW-0862">Zinc</keyword>